<dbReference type="Proteomes" id="UP001595912">
    <property type="component" value="Unassembled WGS sequence"/>
</dbReference>
<dbReference type="InterPro" id="IPR011044">
    <property type="entry name" value="Quino_amine_DH_bsu"/>
</dbReference>
<reference evidence="4" key="1">
    <citation type="journal article" date="2019" name="Int. J. Syst. Evol. Microbiol.">
        <title>The Global Catalogue of Microorganisms (GCM) 10K type strain sequencing project: providing services to taxonomists for standard genome sequencing and annotation.</title>
        <authorList>
            <consortium name="The Broad Institute Genomics Platform"/>
            <consortium name="The Broad Institute Genome Sequencing Center for Infectious Disease"/>
            <person name="Wu L."/>
            <person name="Ma J."/>
        </authorList>
    </citation>
    <scope>NUCLEOTIDE SEQUENCE [LARGE SCALE GENOMIC DNA]</scope>
    <source>
        <strain evidence="4">CGMCC 4.7152</strain>
    </source>
</reference>
<evidence type="ECO:0000313" key="3">
    <source>
        <dbReference type="EMBL" id="MFC5008616.1"/>
    </source>
</evidence>
<keyword evidence="1" id="KW-0472">Membrane</keyword>
<dbReference type="InterPro" id="IPR002372">
    <property type="entry name" value="PQQ_rpt_dom"/>
</dbReference>
<protein>
    <submittedName>
        <fullName evidence="3">PQQ-binding-like beta-propeller repeat protein</fullName>
    </submittedName>
</protein>
<keyword evidence="1" id="KW-0812">Transmembrane</keyword>
<keyword evidence="4" id="KW-1185">Reference proteome</keyword>
<sequence length="457" mass="49797">MHTHALADGLRPRRSLWLSRRARWSAAVVAVLVVAVLAGAFVYRLNQRPYAFDRLSRIGVVTFPDAVDDASIRAFLDSSRAFVGYPATDGHFHLHAVDVDEPAAAPMWTNTSFTAVESFHFARGSVVVISLPDQAGHRTITLLNASNGVPFISFDVTDDDRWELVGKYFVRYRAAEHRLVITDVGTQKEIATLDQPGGAHSFWLTDNWSHQQVPTSTTGAALDEPLTVDPHLVRAVAGGGLEVLSLSSGKPDATAPGIAGPQDLVYPYAEQVFVATPGPGYRIRAYDRMKLSKAQWTWASPDQQAKLDALVACGERRVCAVERGRLTALDIRTGEVEFRVDLDGPGTVLPVGDRVMLRDAGGAVLLDAAGHVMRRWPGKRAARLDDGSYLLLPSDVPVGAFPWLGVQAGNGATRDLGSIDVTPETCTWSHTYLACAAEVPGRFVFYRVRTPWYSGRL</sequence>
<keyword evidence="1" id="KW-1133">Transmembrane helix</keyword>
<proteinExistence type="predicted"/>
<evidence type="ECO:0000256" key="1">
    <source>
        <dbReference type="SAM" id="Phobius"/>
    </source>
</evidence>
<comment type="caution">
    <text evidence="3">The sequence shown here is derived from an EMBL/GenBank/DDBJ whole genome shotgun (WGS) entry which is preliminary data.</text>
</comment>
<evidence type="ECO:0000259" key="2">
    <source>
        <dbReference type="Pfam" id="PF13360"/>
    </source>
</evidence>
<organism evidence="3 4">
    <name type="scientific">Dactylosporangium cerinum</name>
    <dbReference type="NCBI Taxonomy" id="1434730"/>
    <lineage>
        <taxon>Bacteria</taxon>
        <taxon>Bacillati</taxon>
        <taxon>Actinomycetota</taxon>
        <taxon>Actinomycetes</taxon>
        <taxon>Micromonosporales</taxon>
        <taxon>Micromonosporaceae</taxon>
        <taxon>Dactylosporangium</taxon>
    </lineage>
</organism>
<dbReference type="InterPro" id="IPR015943">
    <property type="entry name" value="WD40/YVTN_repeat-like_dom_sf"/>
</dbReference>
<feature type="domain" description="Pyrrolo-quinoline quinone repeat" evidence="2">
    <location>
        <begin position="295"/>
        <end position="364"/>
    </location>
</feature>
<feature type="transmembrane region" description="Helical" evidence="1">
    <location>
        <begin position="21"/>
        <end position="43"/>
    </location>
</feature>
<dbReference type="Gene3D" id="2.130.10.10">
    <property type="entry name" value="YVTN repeat-like/Quinoprotein amine dehydrogenase"/>
    <property type="match status" value="1"/>
</dbReference>
<name>A0ABV9WM19_9ACTN</name>
<dbReference type="RefSeq" id="WP_380129305.1">
    <property type="nucleotide sequence ID" value="NZ_JBHSIU010000131.1"/>
</dbReference>
<accession>A0ABV9WM19</accession>
<dbReference type="SUPFAM" id="SSF50969">
    <property type="entry name" value="YVTN repeat-like/Quinoprotein amine dehydrogenase"/>
    <property type="match status" value="1"/>
</dbReference>
<dbReference type="Pfam" id="PF13360">
    <property type="entry name" value="PQQ_2"/>
    <property type="match status" value="1"/>
</dbReference>
<dbReference type="EMBL" id="JBHSIU010000131">
    <property type="protein sequence ID" value="MFC5008616.1"/>
    <property type="molecule type" value="Genomic_DNA"/>
</dbReference>
<gene>
    <name evidence="3" type="ORF">ACFPIJ_63735</name>
</gene>
<evidence type="ECO:0000313" key="4">
    <source>
        <dbReference type="Proteomes" id="UP001595912"/>
    </source>
</evidence>